<feature type="domain" description="Flagellar M-ring N-terminal" evidence="12">
    <location>
        <begin position="50"/>
        <end position="220"/>
    </location>
</feature>
<comment type="caution">
    <text evidence="14">The sequence shown here is derived from an EMBL/GenBank/DDBJ whole genome shotgun (WGS) entry which is preliminary data.</text>
</comment>
<dbReference type="Pfam" id="PF01514">
    <property type="entry name" value="YscJ_FliF"/>
    <property type="match status" value="1"/>
</dbReference>
<dbReference type="InterPro" id="IPR043427">
    <property type="entry name" value="YscJ/FliF"/>
</dbReference>
<dbReference type="EMBL" id="JAVKPH010000007">
    <property type="protein sequence ID" value="MDR5652725.1"/>
    <property type="molecule type" value="Genomic_DNA"/>
</dbReference>
<dbReference type="InterPro" id="IPR045851">
    <property type="entry name" value="AMP-bd_C_sf"/>
</dbReference>
<feature type="compositionally biased region" description="Basic and acidic residues" evidence="10">
    <location>
        <begin position="326"/>
        <end position="335"/>
    </location>
</feature>
<gene>
    <name evidence="14" type="primary">fliF</name>
    <name evidence="14" type="ORF">RGD00_08925</name>
</gene>
<keyword evidence="7 11" id="KW-0472">Membrane</keyword>
<dbReference type="PANTHER" id="PTHR30046:SF0">
    <property type="entry name" value="FLAGELLAR M-RING PROTEIN"/>
    <property type="match status" value="1"/>
</dbReference>
<evidence type="ECO:0000313" key="14">
    <source>
        <dbReference type="EMBL" id="MDR5652725.1"/>
    </source>
</evidence>
<keyword evidence="8 9" id="KW-0975">Bacterial flagellum</keyword>
<evidence type="ECO:0000256" key="3">
    <source>
        <dbReference type="ARBA" id="ARBA00007971"/>
    </source>
</evidence>
<reference evidence="14 15" key="1">
    <citation type="submission" date="2023-09" db="EMBL/GenBank/DDBJ databases">
        <title>Xinfangfangia sedmenti sp. nov., isolated the sedment.</title>
        <authorList>
            <person name="Xu L."/>
        </authorList>
    </citation>
    <scope>NUCLEOTIDE SEQUENCE [LARGE SCALE GENOMIC DNA]</scope>
    <source>
        <strain evidence="14 15">LG-4</strain>
    </source>
</reference>
<dbReference type="NCBIfam" id="TIGR00206">
    <property type="entry name" value="fliF"/>
    <property type="match status" value="1"/>
</dbReference>
<dbReference type="InterPro" id="IPR000067">
    <property type="entry name" value="FlgMring_FliF"/>
</dbReference>
<feature type="region of interest" description="Disordered" evidence="10">
    <location>
        <begin position="483"/>
        <end position="505"/>
    </location>
</feature>
<feature type="region of interest" description="Disordered" evidence="10">
    <location>
        <begin position="283"/>
        <end position="335"/>
    </location>
</feature>
<dbReference type="PIRSF" id="PIRSF004862">
    <property type="entry name" value="FliF"/>
    <property type="match status" value="1"/>
</dbReference>
<dbReference type="RefSeq" id="WP_310456960.1">
    <property type="nucleotide sequence ID" value="NZ_JAVKPH010000007.1"/>
</dbReference>
<evidence type="ECO:0000256" key="10">
    <source>
        <dbReference type="SAM" id="MobiDB-lite"/>
    </source>
</evidence>
<dbReference type="Pfam" id="PF08345">
    <property type="entry name" value="YscJ_FliF_C"/>
    <property type="match status" value="1"/>
</dbReference>
<keyword evidence="14" id="KW-0969">Cilium</keyword>
<organism evidence="14 15">
    <name type="scientific">Ruixingdingia sedimenti</name>
    <dbReference type="NCBI Taxonomy" id="3073604"/>
    <lineage>
        <taxon>Bacteria</taxon>
        <taxon>Pseudomonadati</taxon>
        <taxon>Pseudomonadota</taxon>
        <taxon>Alphaproteobacteria</taxon>
        <taxon>Rhodobacterales</taxon>
        <taxon>Paracoccaceae</taxon>
        <taxon>Ruixingdingia</taxon>
    </lineage>
</organism>
<evidence type="ECO:0000256" key="2">
    <source>
        <dbReference type="ARBA" id="ARBA00004651"/>
    </source>
</evidence>
<evidence type="ECO:0000259" key="12">
    <source>
        <dbReference type="Pfam" id="PF01514"/>
    </source>
</evidence>
<feature type="domain" description="Flagellar M-ring C-terminal" evidence="13">
    <location>
        <begin position="248"/>
        <end position="405"/>
    </location>
</feature>
<evidence type="ECO:0000256" key="8">
    <source>
        <dbReference type="ARBA" id="ARBA00023143"/>
    </source>
</evidence>
<keyword evidence="14" id="KW-0282">Flagellum</keyword>
<keyword evidence="15" id="KW-1185">Reference proteome</keyword>
<evidence type="ECO:0000256" key="5">
    <source>
        <dbReference type="ARBA" id="ARBA00022692"/>
    </source>
</evidence>
<name>A0ABU1F772_9RHOB</name>
<sequence length="533" mass="56684">MGQRVRRPGGNRLEQLLSLWSGLSTRRRALVAGATVAVFVAVLALARMGSAPQMALLYAGLDPAAAGEVVTALEQRGARFEVRGDSIWVDRAGRDQLRMALAGEGMPALGSRGYELLDSLSGFGTTSQMFDAAYLRAKEGELARTALALPGVRSARVHVAVPGAQPFRRVQRATASVTVTTDRGALPAEQARALRYLVASAVPGLSPEDVAVIDSQGGLVAAEDAANAPARAAGDRAEELRQRVERLLAARVGAGRALVEVSVDLVTERESIVEKRFDPQSRVAISTETEERSDNSSEAGSNGVGVASNLPEGDAAEGRNTSSRTSETRERVNYEVSEVAREVERAPGAVRRLSVAVLVDGLRAEDGTWQARSEAELADLRELVTSAVGFDAERGDVITIKSLEFEPITPMGTLAEAGMFAGLDMMTLIQMAVAALVALALGIFVIRPVLTSARLPVMPAPAALPPPDGARVLDGVIDDGEEPPRLSVIPHKADPGDDPPPDPVERLRRLIAERQAESVEILRGWMDDREEAR</sequence>
<feature type="transmembrane region" description="Helical" evidence="11">
    <location>
        <begin position="428"/>
        <end position="450"/>
    </location>
</feature>
<accession>A0ABU1F772</accession>
<comment type="similarity">
    <text evidence="3 9">Belongs to the FliF family.</text>
</comment>
<proteinExistence type="inferred from homology"/>
<dbReference type="Gene3D" id="3.30.300.30">
    <property type="match status" value="1"/>
</dbReference>
<dbReference type="Proteomes" id="UP001247754">
    <property type="component" value="Unassembled WGS sequence"/>
</dbReference>
<keyword evidence="6 11" id="KW-1133">Transmembrane helix</keyword>
<evidence type="ECO:0000256" key="9">
    <source>
        <dbReference type="PIRNR" id="PIRNR004862"/>
    </source>
</evidence>
<feature type="transmembrane region" description="Helical" evidence="11">
    <location>
        <begin position="29"/>
        <end position="46"/>
    </location>
</feature>
<comment type="subcellular location">
    <subcellularLocation>
        <location evidence="1 9">Bacterial flagellum basal body</location>
    </subcellularLocation>
    <subcellularLocation>
        <location evidence="2">Cell membrane</location>
        <topology evidence="2">Multi-pass membrane protein</topology>
    </subcellularLocation>
</comment>
<dbReference type="InterPro" id="IPR006182">
    <property type="entry name" value="FliF_N_dom"/>
</dbReference>
<evidence type="ECO:0000256" key="6">
    <source>
        <dbReference type="ARBA" id="ARBA00022989"/>
    </source>
</evidence>
<dbReference type="PRINTS" id="PR01009">
    <property type="entry name" value="FLGMRINGFLIF"/>
</dbReference>
<comment type="function">
    <text evidence="9">The M ring may be actively involved in energy transduction.</text>
</comment>
<keyword evidence="14" id="KW-0966">Cell projection</keyword>
<evidence type="ECO:0000259" key="13">
    <source>
        <dbReference type="Pfam" id="PF08345"/>
    </source>
</evidence>
<evidence type="ECO:0000256" key="7">
    <source>
        <dbReference type="ARBA" id="ARBA00023136"/>
    </source>
</evidence>
<evidence type="ECO:0000256" key="1">
    <source>
        <dbReference type="ARBA" id="ARBA00004117"/>
    </source>
</evidence>
<dbReference type="InterPro" id="IPR013556">
    <property type="entry name" value="Flag_M-ring_C"/>
</dbReference>
<protein>
    <recommendedName>
        <fullName evidence="9">Flagellar M-ring protein</fullName>
    </recommendedName>
</protein>
<keyword evidence="5 11" id="KW-0812">Transmembrane</keyword>
<keyword evidence="4" id="KW-1003">Cell membrane</keyword>
<evidence type="ECO:0000256" key="4">
    <source>
        <dbReference type="ARBA" id="ARBA00022475"/>
    </source>
</evidence>
<evidence type="ECO:0000313" key="15">
    <source>
        <dbReference type="Proteomes" id="UP001247754"/>
    </source>
</evidence>
<dbReference type="PANTHER" id="PTHR30046">
    <property type="entry name" value="FLAGELLAR M-RING PROTEIN"/>
    <property type="match status" value="1"/>
</dbReference>
<evidence type="ECO:0000256" key="11">
    <source>
        <dbReference type="SAM" id="Phobius"/>
    </source>
</evidence>